<dbReference type="Proteomes" id="UP001497535">
    <property type="component" value="Unassembled WGS sequence"/>
</dbReference>
<sequence>MVSSIIFNFNNNTNLKLNEKAEDAEIKQSDKVKSTKYQIANIFNPEVRFSFYSEECEDFFWGLRVMIRIKRV</sequence>
<protein>
    <submittedName>
        <fullName evidence="1">Uncharacterized protein</fullName>
    </submittedName>
</protein>
<reference evidence="1" key="1">
    <citation type="submission" date="2023-11" db="EMBL/GenBank/DDBJ databases">
        <authorList>
            <person name="Poullet M."/>
        </authorList>
    </citation>
    <scope>NUCLEOTIDE SEQUENCE</scope>
    <source>
        <strain evidence="1">E1834</strain>
    </source>
</reference>
<accession>A0ACB0ZNE4</accession>
<gene>
    <name evidence="1" type="ORF">MENTE1834_LOCUS27284</name>
</gene>
<comment type="caution">
    <text evidence="1">The sequence shown here is derived from an EMBL/GenBank/DDBJ whole genome shotgun (WGS) entry which is preliminary data.</text>
</comment>
<evidence type="ECO:0000313" key="2">
    <source>
        <dbReference type="Proteomes" id="UP001497535"/>
    </source>
</evidence>
<organism evidence="1 2">
    <name type="scientific">Meloidogyne enterolobii</name>
    <name type="common">Root-knot nematode worm</name>
    <name type="synonym">Meloidogyne mayaguensis</name>
    <dbReference type="NCBI Taxonomy" id="390850"/>
    <lineage>
        <taxon>Eukaryota</taxon>
        <taxon>Metazoa</taxon>
        <taxon>Ecdysozoa</taxon>
        <taxon>Nematoda</taxon>
        <taxon>Chromadorea</taxon>
        <taxon>Rhabditida</taxon>
        <taxon>Tylenchina</taxon>
        <taxon>Tylenchomorpha</taxon>
        <taxon>Tylenchoidea</taxon>
        <taxon>Meloidogynidae</taxon>
        <taxon>Meloidogyninae</taxon>
        <taxon>Meloidogyne</taxon>
    </lineage>
</organism>
<name>A0ACB0ZNE4_MELEN</name>
<proteinExistence type="predicted"/>
<keyword evidence="2" id="KW-1185">Reference proteome</keyword>
<evidence type="ECO:0000313" key="1">
    <source>
        <dbReference type="EMBL" id="CAK5080129.1"/>
    </source>
</evidence>
<dbReference type="EMBL" id="CAVMJV010000041">
    <property type="protein sequence ID" value="CAK5080129.1"/>
    <property type="molecule type" value="Genomic_DNA"/>
</dbReference>